<dbReference type="AlphaFoldDB" id="A0A9J6P8F8"/>
<reference evidence="4" key="1">
    <citation type="journal article" date="2021" name="mSystems">
        <title>Bacteria and Archaea Synergistically Convert Glycine Betaine to Biogenic Methane in the Formosa Cold Seep of the South China Sea.</title>
        <authorList>
            <person name="Li L."/>
            <person name="Zhang W."/>
            <person name="Zhang S."/>
            <person name="Song L."/>
            <person name="Sun Q."/>
            <person name="Zhang H."/>
            <person name="Xiang H."/>
            <person name="Dong X."/>
        </authorList>
    </citation>
    <scope>NUCLEOTIDE SEQUENCE</scope>
    <source>
        <strain evidence="4">ZWT</strain>
    </source>
</reference>
<evidence type="ECO:0000259" key="3">
    <source>
        <dbReference type="Pfam" id="PF17836"/>
    </source>
</evidence>
<feature type="binding site" evidence="2">
    <location>
        <position position="146"/>
    </location>
    <ligand>
        <name>acetyl-CoA</name>
        <dbReference type="ChEBI" id="CHEBI:57288"/>
    </ligand>
</feature>
<dbReference type="EMBL" id="JAGSOJ010000006">
    <property type="protein sequence ID" value="MCM1992492.1"/>
    <property type="molecule type" value="Genomic_DNA"/>
</dbReference>
<feature type="site" description="Increases basicity of active site His" evidence="1">
    <location>
        <position position="138"/>
    </location>
</feature>
<dbReference type="PANTHER" id="PTHR43300:SF7">
    <property type="entry name" value="UDP-N-ACETYLBACILLOSAMINE N-ACETYLTRANSFERASE"/>
    <property type="match status" value="1"/>
</dbReference>
<dbReference type="CDD" id="cd03360">
    <property type="entry name" value="LbH_AT_putative"/>
    <property type="match status" value="1"/>
</dbReference>
<name>A0A9J6P8F8_9CLOT</name>
<keyword evidence="5" id="KW-1185">Reference proteome</keyword>
<feature type="active site" description="Proton acceptor" evidence="1">
    <location>
        <position position="137"/>
    </location>
</feature>
<gene>
    <name evidence="4" type="ORF">KDK92_22490</name>
</gene>
<sequence length="212" mass="22579">MEKIVLIGGGGHCKVIIDIIRMGKKYEILGIIDNNRSGVLGIPVIGKDEDLEKIFLRGVTNAAICVGGLNNPNIRWRIYEHLKGIGFKLPILIHPKAYVSDFSKLGEGTCVMAGTMINPEVHVGKINILNTGAIIEHDCEIGDNAHISPGVVLCGGSNIGCNTQIGANAVVIQGVSIEENCIIGAGSVVTRDIQVNSIAYGNPARVTRKNFD</sequence>
<dbReference type="InterPro" id="IPR011004">
    <property type="entry name" value="Trimer_LpxA-like_sf"/>
</dbReference>
<proteinExistence type="predicted"/>
<dbReference type="RefSeq" id="WP_250861656.1">
    <property type="nucleotide sequence ID" value="NZ_JAGSOJ010000006.1"/>
</dbReference>
<dbReference type="InterPro" id="IPR041561">
    <property type="entry name" value="PglD_N"/>
</dbReference>
<dbReference type="Pfam" id="PF17836">
    <property type="entry name" value="PglD_N"/>
    <property type="match status" value="1"/>
</dbReference>
<dbReference type="PANTHER" id="PTHR43300">
    <property type="entry name" value="ACETYLTRANSFERASE"/>
    <property type="match status" value="1"/>
</dbReference>
<dbReference type="Pfam" id="PF00132">
    <property type="entry name" value="Hexapep"/>
    <property type="match status" value="1"/>
</dbReference>
<dbReference type="InterPro" id="IPR050179">
    <property type="entry name" value="Trans_hexapeptide_repeat"/>
</dbReference>
<dbReference type="InterPro" id="IPR001451">
    <property type="entry name" value="Hexapep"/>
</dbReference>
<dbReference type="NCBIfam" id="TIGR03570">
    <property type="entry name" value="NeuD_NnaD"/>
    <property type="match status" value="1"/>
</dbReference>
<dbReference type="InterPro" id="IPR020019">
    <property type="entry name" value="AcTrfase_PglD-like"/>
</dbReference>
<comment type="caution">
    <text evidence="4">The sequence shown here is derived from an EMBL/GenBank/DDBJ whole genome shotgun (WGS) entry which is preliminary data.</text>
</comment>
<dbReference type="Gene3D" id="2.160.10.10">
    <property type="entry name" value="Hexapeptide repeat proteins"/>
    <property type="match status" value="1"/>
</dbReference>
<feature type="domain" description="PglD N-terminal" evidence="3">
    <location>
        <begin position="3"/>
        <end position="82"/>
    </location>
</feature>
<evidence type="ECO:0000256" key="1">
    <source>
        <dbReference type="PIRSR" id="PIRSR620019-1"/>
    </source>
</evidence>
<dbReference type="Gene3D" id="3.40.50.20">
    <property type="match status" value="1"/>
</dbReference>
<protein>
    <submittedName>
        <fullName evidence="4">Acetyltransferase</fullName>
    </submittedName>
</protein>
<accession>A0A9J6P8F8</accession>
<reference evidence="4" key="2">
    <citation type="submission" date="2021-04" db="EMBL/GenBank/DDBJ databases">
        <authorList>
            <person name="Dong X."/>
        </authorList>
    </citation>
    <scope>NUCLEOTIDE SEQUENCE</scope>
    <source>
        <strain evidence="4">ZWT</strain>
    </source>
</reference>
<dbReference type="SUPFAM" id="SSF51161">
    <property type="entry name" value="Trimeric LpxA-like enzymes"/>
    <property type="match status" value="1"/>
</dbReference>
<dbReference type="Proteomes" id="UP001056429">
    <property type="component" value="Unassembled WGS sequence"/>
</dbReference>
<evidence type="ECO:0000256" key="2">
    <source>
        <dbReference type="PIRSR" id="PIRSR620019-2"/>
    </source>
</evidence>
<evidence type="ECO:0000313" key="4">
    <source>
        <dbReference type="EMBL" id="MCM1992492.1"/>
    </source>
</evidence>
<evidence type="ECO:0000313" key="5">
    <source>
        <dbReference type="Proteomes" id="UP001056429"/>
    </source>
</evidence>
<organism evidence="4 5">
    <name type="scientific">Oceanirhabdus seepicola</name>
    <dbReference type="NCBI Taxonomy" id="2828781"/>
    <lineage>
        <taxon>Bacteria</taxon>
        <taxon>Bacillati</taxon>
        <taxon>Bacillota</taxon>
        <taxon>Clostridia</taxon>
        <taxon>Eubacteriales</taxon>
        <taxon>Clostridiaceae</taxon>
        <taxon>Oceanirhabdus</taxon>
    </lineage>
</organism>